<feature type="domain" description="Cellulase Ig-like" evidence="5">
    <location>
        <begin position="225"/>
        <end position="295"/>
    </location>
</feature>
<dbReference type="InterPro" id="IPR004197">
    <property type="entry name" value="Cellulase_Ig-like"/>
</dbReference>
<dbReference type="Pfam" id="PF00759">
    <property type="entry name" value="Glyco_hydro_9"/>
    <property type="match status" value="1"/>
</dbReference>
<evidence type="ECO:0000313" key="7">
    <source>
        <dbReference type="Proteomes" id="UP001469365"/>
    </source>
</evidence>
<protein>
    <submittedName>
        <fullName evidence="6">Glycoside hydrolase family 9 protein</fullName>
    </submittedName>
</protein>
<reference evidence="6 7" key="1">
    <citation type="submission" date="2024-04" db="EMBL/GenBank/DDBJ databases">
        <title>draft genome sequnece of Paenibacillus filicis.</title>
        <authorList>
            <person name="Kim D.-U."/>
        </authorList>
    </citation>
    <scope>NUCLEOTIDE SEQUENCE [LARGE SCALE GENOMIC DNA]</scope>
    <source>
        <strain evidence="6 7">KACC14197</strain>
    </source>
</reference>
<evidence type="ECO:0000256" key="1">
    <source>
        <dbReference type="ARBA" id="ARBA00007072"/>
    </source>
</evidence>
<comment type="similarity">
    <text evidence="1">Belongs to the glycosyl hydrolase 9 (cellulase E) family.</text>
</comment>
<evidence type="ECO:0000259" key="5">
    <source>
        <dbReference type="Pfam" id="PF02927"/>
    </source>
</evidence>
<dbReference type="InterPro" id="IPR001701">
    <property type="entry name" value="Glyco_hydro_9"/>
</dbReference>
<dbReference type="InterPro" id="IPR013783">
    <property type="entry name" value="Ig-like_fold"/>
</dbReference>
<dbReference type="Gene3D" id="2.60.40.10">
    <property type="entry name" value="Immunoglobulins"/>
    <property type="match status" value="1"/>
</dbReference>
<dbReference type="InterPro" id="IPR014756">
    <property type="entry name" value="Ig_E-set"/>
</dbReference>
<dbReference type="Proteomes" id="UP001469365">
    <property type="component" value="Unassembled WGS sequence"/>
</dbReference>
<dbReference type="SUPFAM" id="SSF48208">
    <property type="entry name" value="Six-hairpin glycosidases"/>
    <property type="match status" value="1"/>
</dbReference>
<dbReference type="SUPFAM" id="SSF81296">
    <property type="entry name" value="E set domains"/>
    <property type="match status" value="1"/>
</dbReference>
<proteinExistence type="inferred from homology"/>
<dbReference type="Gene3D" id="1.50.10.10">
    <property type="match status" value="1"/>
</dbReference>
<dbReference type="EMBL" id="JBBPCC010000004">
    <property type="protein sequence ID" value="MEK8128048.1"/>
    <property type="molecule type" value="Genomic_DNA"/>
</dbReference>
<feature type="domain" description="Glycoside hydrolase family 9" evidence="4">
    <location>
        <begin position="311"/>
        <end position="737"/>
    </location>
</feature>
<dbReference type="InterPro" id="IPR008928">
    <property type="entry name" value="6-hairpin_glycosidase_sf"/>
</dbReference>
<evidence type="ECO:0000313" key="6">
    <source>
        <dbReference type="EMBL" id="MEK8128048.1"/>
    </source>
</evidence>
<dbReference type="GO" id="GO:0016787">
    <property type="term" value="F:hydrolase activity"/>
    <property type="evidence" value="ECO:0007669"/>
    <property type="project" value="UniProtKB-KW"/>
</dbReference>
<comment type="caution">
    <text evidence="6">The sequence shown here is derived from an EMBL/GenBank/DDBJ whole genome shotgun (WGS) entry which is preliminary data.</text>
</comment>
<keyword evidence="3" id="KW-0624">Polysaccharide degradation</keyword>
<evidence type="ECO:0000259" key="4">
    <source>
        <dbReference type="Pfam" id="PF00759"/>
    </source>
</evidence>
<evidence type="ECO:0000256" key="3">
    <source>
        <dbReference type="ARBA" id="ARBA00023326"/>
    </source>
</evidence>
<keyword evidence="7" id="KW-1185">Reference proteome</keyword>
<dbReference type="RefSeq" id="WP_341415108.1">
    <property type="nucleotide sequence ID" value="NZ_JBBPCC010000004.1"/>
</dbReference>
<dbReference type="InterPro" id="IPR012341">
    <property type="entry name" value="6hp_glycosidase-like_sf"/>
</dbReference>
<sequence>MASGIQRELQLSNMIHKPLKVDESASLEADSLRKQVLHRRAILDTATEAQVWTHKGLGSSRAVEAGVLELTSPSIMDRWPDGSPSDGDYSTYGPVAVLRAFDHENWEDFNRISFEIYPDCPGMANPHIKVAIRNDGTIKIPDVYNREGFNVINLKNRQWNHCTMEIPDLPRDGITELKFMYDMYGKDRATGETLTFHIREVYIEKVEYPNISKGWQPRSRDVIFSHNGYHPEHPKTMILAESTAASFTVIELETGAEKFTGAVQPAKTTIGSFSVVDFTEFREPGTYIVRIGELQSKPFEIGGSADRWEDSIWKSLNFIYCERCGCPVHGIHGSCHADILARHKDGMIIFNGGWHDAGDVSQQLVQTAEVACALYEMAHQVKAHNLPLYLRLVEEGEWGVDFILKTRFGDGYRATSAGIRIWSDGIIGNMDDMKARVHNNPYENFILSAIEAQISMYMEEGDLLKDKLTACAVEDFRYAVEQFELQGFAPKPIFWEHTYMTSESLFMATASWAASLLHRMTGDEAYAQKAEHYLDYVLESQEQEGIRTDDGQTVAGFFYRNPERKVIQHFNHQAREHLYLTALSEILATQPDHPKAASWLEAVRSYGSYVKFLTAFTAPYPMLSSGLYHVDEPQDDESFQHQHLLVGEEAKGRYAEQLKQGHRLNDDYTLKRFPVWFSFKGNTAIVLSTGKAASLAGLILGDQELLAIAESQLHWVVGKNPFNQSLMYGEGYNFAQQYTVLSGEMVGELPVGVQTFENEDIPYWPHMNSATYKEVWVGLAGKWLSLLADLYEQEKRDRLLAHKTGANGSS</sequence>
<name>A0ABU9DGQ1_9BACL</name>
<gene>
    <name evidence="6" type="ORF">WMW72_09055</name>
</gene>
<evidence type="ECO:0000256" key="2">
    <source>
        <dbReference type="ARBA" id="ARBA00023277"/>
    </source>
</evidence>
<dbReference type="Pfam" id="PF02927">
    <property type="entry name" value="CelD_N"/>
    <property type="match status" value="1"/>
</dbReference>
<dbReference type="CDD" id="cd02850">
    <property type="entry name" value="E_set_Cellulase_N"/>
    <property type="match status" value="1"/>
</dbReference>
<keyword evidence="6" id="KW-0378">Hydrolase</keyword>
<keyword evidence="2" id="KW-0119">Carbohydrate metabolism</keyword>
<accession>A0ABU9DGQ1</accession>
<organism evidence="6 7">
    <name type="scientific">Paenibacillus filicis</name>
    <dbReference type="NCBI Taxonomy" id="669464"/>
    <lineage>
        <taxon>Bacteria</taxon>
        <taxon>Bacillati</taxon>
        <taxon>Bacillota</taxon>
        <taxon>Bacilli</taxon>
        <taxon>Bacillales</taxon>
        <taxon>Paenibacillaceae</taxon>
        <taxon>Paenibacillus</taxon>
    </lineage>
</organism>